<comment type="caution">
    <text evidence="1">The sequence shown here is derived from an EMBL/GenBank/DDBJ whole genome shotgun (WGS) entry which is preliminary data.</text>
</comment>
<dbReference type="EMBL" id="CM029046">
    <property type="protein sequence ID" value="KAG2590513.1"/>
    <property type="molecule type" value="Genomic_DNA"/>
</dbReference>
<reference evidence="1" key="1">
    <citation type="submission" date="2020-05" db="EMBL/GenBank/DDBJ databases">
        <title>WGS assembly of Panicum virgatum.</title>
        <authorList>
            <person name="Lovell J.T."/>
            <person name="Jenkins J."/>
            <person name="Shu S."/>
            <person name="Juenger T.E."/>
            <person name="Schmutz J."/>
        </authorList>
    </citation>
    <scope>NUCLEOTIDE SEQUENCE</scope>
    <source>
        <strain evidence="1">AP13</strain>
    </source>
</reference>
<protein>
    <submittedName>
        <fullName evidence="1">Uncharacterized protein</fullName>
    </submittedName>
</protein>
<sequence>MASGSFSGLFWLLPASNPARRNGWKGTEKLHFYFRFYIFLRKQDPVRCRGGPLRAWPAPLRKVEITCLA</sequence>
<dbReference type="AlphaFoldDB" id="A0A8T0S123"/>
<gene>
    <name evidence="1" type="ORF">PVAP13_5NG407340</name>
</gene>
<keyword evidence="2" id="KW-1185">Reference proteome</keyword>
<proteinExistence type="predicted"/>
<dbReference type="Proteomes" id="UP000823388">
    <property type="component" value="Chromosome 5N"/>
</dbReference>
<evidence type="ECO:0000313" key="1">
    <source>
        <dbReference type="EMBL" id="KAG2590513.1"/>
    </source>
</evidence>
<name>A0A8T0S123_PANVG</name>
<evidence type="ECO:0000313" key="2">
    <source>
        <dbReference type="Proteomes" id="UP000823388"/>
    </source>
</evidence>
<accession>A0A8T0S123</accession>
<organism evidence="1 2">
    <name type="scientific">Panicum virgatum</name>
    <name type="common">Blackwell switchgrass</name>
    <dbReference type="NCBI Taxonomy" id="38727"/>
    <lineage>
        <taxon>Eukaryota</taxon>
        <taxon>Viridiplantae</taxon>
        <taxon>Streptophyta</taxon>
        <taxon>Embryophyta</taxon>
        <taxon>Tracheophyta</taxon>
        <taxon>Spermatophyta</taxon>
        <taxon>Magnoliopsida</taxon>
        <taxon>Liliopsida</taxon>
        <taxon>Poales</taxon>
        <taxon>Poaceae</taxon>
        <taxon>PACMAD clade</taxon>
        <taxon>Panicoideae</taxon>
        <taxon>Panicodae</taxon>
        <taxon>Paniceae</taxon>
        <taxon>Panicinae</taxon>
        <taxon>Panicum</taxon>
        <taxon>Panicum sect. Hiantes</taxon>
    </lineage>
</organism>